<evidence type="ECO:0000313" key="1">
    <source>
        <dbReference type="EMBL" id="WSB99709.1"/>
    </source>
</evidence>
<dbReference type="Proteomes" id="UP001348369">
    <property type="component" value="Chromosome"/>
</dbReference>
<evidence type="ECO:0000313" key="2">
    <source>
        <dbReference type="Proteomes" id="UP001348369"/>
    </source>
</evidence>
<dbReference type="EMBL" id="CP109109">
    <property type="protein sequence ID" value="WSB99709.1"/>
    <property type="molecule type" value="Genomic_DNA"/>
</dbReference>
<protein>
    <submittedName>
        <fullName evidence="1">Uncharacterized protein</fullName>
    </submittedName>
</protein>
<accession>A0ACD4ZNF0</accession>
<name>A0ACD4ZNF0_9ACTN</name>
<reference evidence="1" key="1">
    <citation type="submission" date="2022-10" db="EMBL/GenBank/DDBJ databases">
        <title>The complete genomes of actinobacterial strains from the NBC collection.</title>
        <authorList>
            <person name="Joergensen T.S."/>
            <person name="Alvarez Arevalo M."/>
            <person name="Sterndorff E.B."/>
            <person name="Faurdal D."/>
            <person name="Vuksanovic O."/>
            <person name="Mourched A.-S."/>
            <person name="Charusanti P."/>
            <person name="Shaw S."/>
            <person name="Blin K."/>
            <person name="Weber T."/>
        </authorList>
    </citation>
    <scope>NUCLEOTIDE SEQUENCE</scope>
    <source>
        <strain evidence="1">NBC 01771</strain>
    </source>
</reference>
<sequence>MVDPTEDATEDFWRLVPEWVPRDGYATATPALMREVEAGLMRRLSDDD</sequence>
<proteinExistence type="predicted"/>
<gene>
    <name evidence="1" type="ORF">OG835_23720</name>
</gene>
<keyword evidence="2" id="KW-1185">Reference proteome</keyword>
<organism evidence="1 2">
    <name type="scientific">Streptomyces scopuliridis</name>
    <dbReference type="NCBI Taxonomy" id="452529"/>
    <lineage>
        <taxon>Bacteria</taxon>
        <taxon>Bacillati</taxon>
        <taxon>Actinomycetota</taxon>
        <taxon>Actinomycetes</taxon>
        <taxon>Kitasatosporales</taxon>
        <taxon>Streptomycetaceae</taxon>
        <taxon>Streptomyces</taxon>
    </lineage>
</organism>